<dbReference type="Proteomes" id="UP000606870">
    <property type="component" value="Unassembled WGS sequence"/>
</dbReference>
<comment type="caution">
    <text evidence="4">The sequence shown here is derived from an EMBL/GenBank/DDBJ whole genome shotgun (WGS) entry which is preliminary data.</text>
</comment>
<dbReference type="EMBL" id="JACOGK010000021">
    <property type="protein sequence ID" value="MBC3537210.1"/>
    <property type="molecule type" value="Genomic_DNA"/>
</dbReference>
<dbReference type="Pfam" id="PF00293">
    <property type="entry name" value="NUDIX"/>
    <property type="match status" value="1"/>
</dbReference>
<dbReference type="PROSITE" id="PS00893">
    <property type="entry name" value="NUDIX_BOX"/>
    <property type="match status" value="1"/>
</dbReference>
<proteinExistence type="predicted"/>
<reference evidence="4 5" key="1">
    <citation type="submission" date="2020-08" db="EMBL/GenBank/DDBJ databases">
        <authorList>
            <person name="Liu C."/>
            <person name="Sun Q."/>
        </authorList>
    </citation>
    <scope>NUCLEOTIDE SEQUENCE [LARGE SCALE GENOMIC DNA]</scope>
    <source>
        <strain evidence="4 5">NSJ-59</strain>
    </source>
</reference>
<dbReference type="RefSeq" id="WP_186503441.1">
    <property type="nucleotide sequence ID" value="NZ_JACOGK010000021.1"/>
</dbReference>
<name>A0ABR6VKF4_9FIRM</name>
<feature type="domain" description="Nudix hydrolase" evidence="3">
    <location>
        <begin position="8"/>
        <end position="134"/>
    </location>
</feature>
<protein>
    <submittedName>
        <fullName evidence="4">NUDIX hydrolase</fullName>
    </submittedName>
</protein>
<sequence length="154" mass="17376">MGQEGNIHMGLSVKAMIFHNGKMLLLQKNDPEGKHPWELPGGGLCRDENFLAALRREVQEETGLAPHILAAAGTWCYQKKDGQFLNGVIFTALSQTEDVVLSSEHCAYRWVQPEEVGSYPLQESLRASFRQMRRYDYERQELLLQAVLAGVADE</sequence>
<dbReference type="InterPro" id="IPR020084">
    <property type="entry name" value="NUDIX_hydrolase_CS"/>
</dbReference>
<dbReference type="PANTHER" id="PTHR43046:SF14">
    <property type="entry name" value="MUTT_NUDIX FAMILY PROTEIN"/>
    <property type="match status" value="1"/>
</dbReference>
<accession>A0ABR6VKF4</accession>
<organism evidence="4 5">
    <name type="scientific">Megasphaera hominis</name>
    <dbReference type="NCBI Taxonomy" id="159836"/>
    <lineage>
        <taxon>Bacteria</taxon>
        <taxon>Bacillati</taxon>
        <taxon>Bacillota</taxon>
        <taxon>Negativicutes</taxon>
        <taxon>Veillonellales</taxon>
        <taxon>Veillonellaceae</taxon>
        <taxon>Megasphaera</taxon>
    </lineage>
</organism>
<gene>
    <name evidence="4" type="ORF">H8J70_08090</name>
</gene>
<dbReference type="InterPro" id="IPR000086">
    <property type="entry name" value="NUDIX_hydrolase_dom"/>
</dbReference>
<dbReference type="PANTHER" id="PTHR43046">
    <property type="entry name" value="GDP-MANNOSE MANNOSYL HYDROLASE"/>
    <property type="match status" value="1"/>
</dbReference>
<evidence type="ECO:0000259" key="3">
    <source>
        <dbReference type="PROSITE" id="PS51462"/>
    </source>
</evidence>
<evidence type="ECO:0000313" key="5">
    <source>
        <dbReference type="Proteomes" id="UP000606870"/>
    </source>
</evidence>
<dbReference type="SUPFAM" id="SSF55811">
    <property type="entry name" value="Nudix"/>
    <property type="match status" value="1"/>
</dbReference>
<evidence type="ECO:0000256" key="2">
    <source>
        <dbReference type="ARBA" id="ARBA00022801"/>
    </source>
</evidence>
<dbReference type="PROSITE" id="PS51462">
    <property type="entry name" value="NUDIX"/>
    <property type="match status" value="1"/>
</dbReference>
<dbReference type="Gene3D" id="3.90.79.10">
    <property type="entry name" value="Nucleoside Triphosphate Pyrophosphohydrolase"/>
    <property type="match status" value="1"/>
</dbReference>
<evidence type="ECO:0000256" key="1">
    <source>
        <dbReference type="ARBA" id="ARBA00001946"/>
    </source>
</evidence>
<comment type="cofactor">
    <cofactor evidence="1">
        <name>Mg(2+)</name>
        <dbReference type="ChEBI" id="CHEBI:18420"/>
    </cofactor>
</comment>
<keyword evidence="2 4" id="KW-0378">Hydrolase</keyword>
<dbReference type="GO" id="GO:0016787">
    <property type="term" value="F:hydrolase activity"/>
    <property type="evidence" value="ECO:0007669"/>
    <property type="project" value="UniProtKB-KW"/>
</dbReference>
<dbReference type="InterPro" id="IPR015797">
    <property type="entry name" value="NUDIX_hydrolase-like_dom_sf"/>
</dbReference>
<evidence type="ECO:0000313" key="4">
    <source>
        <dbReference type="EMBL" id="MBC3537210.1"/>
    </source>
</evidence>
<keyword evidence="5" id="KW-1185">Reference proteome</keyword>